<dbReference type="PANTHER" id="PTHR43198:SF5">
    <property type="entry name" value="BIFUNCTIONAL TENA-E PROTEIN"/>
    <property type="match status" value="1"/>
</dbReference>
<reference evidence="2" key="2">
    <citation type="submission" date="2023-02" db="EMBL/GenBank/DDBJ databases">
        <authorList>
            <person name="Swenson N.G."/>
            <person name="Wegrzyn J.L."/>
            <person name="Mcevoy S.L."/>
        </authorList>
    </citation>
    <scope>NUCLEOTIDE SEQUENCE</scope>
    <source>
        <strain evidence="2">91603</strain>
        <tissue evidence="2">Leaf</tissue>
    </source>
</reference>
<evidence type="ECO:0000313" key="3">
    <source>
        <dbReference type="Proteomes" id="UP001064489"/>
    </source>
</evidence>
<evidence type="ECO:0000259" key="1">
    <source>
        <dbReference type="Pfam" id="PF03070"/>
    </source>
</evidence>
<keyword evidence="3" id="KW-1185">Reference proteome</keyword>
<dbReference type="InterPro" id="IPR050967">
    <property type="entry name" value="Thiamine_Salvage_TenA"/>
</dbReference>
<reference evidence="2" key="1">
    <citation type="journal article" date="2022" name="Plant J.">
        <title>Strategies of tolerance reflected in two North American maple genomes.</title>
        <authorList>
            <person name="McEvoy S.L."/>
            <person name="Sezen U.U."/>
            <person name="Trouern-Trend A."/>
            <person name="McMahon S.M."/>
            <person name="Schaberg P.G."/>
            <person name="Yang J."/>
            <person name="Wegrzyn J.L."/>
            <person name="Swenson N.G."/>
        </authorList>
    </citation>
    <scope>NUCLEOTIDE SEQUENCE</scope>
    <source>
        <strain evidence="2">91603</strain>
    </source>
</reference>
<gene>
    <name evidence="2" type="ORF">LWI28_020495</name>
</gene>
<dbReference type="SUPFAM" id="SSF48613">
    <property type="entry name" value="Heme oxygenase-like"/>
    <property type="match status" value="1"/>
</dbReference>
<dbReference type="GO" id="GO:0005829">
    <property type="term" value="C:cytosol"/>
    <property type="evidence" value="ECO:0007669"/>
    <property type="project" value="TreeGrafter"/>
</dbReference>
<name>A0AAD5P1A8_ACENE</name>
<sequence>MKVLLDGMAALNDEIQWFKNEASKWGVQLYDIVPQKANKDYCRFLESLMSSEVKYSMAITAFWAIEAVCQQSFAHCQEDGTNTP</sequence>
<feature type="domain" description="Thiaminase-2/PQQC" evidence="1">
    <location>
        <begin position="3"/>
        <end position="80"/>
    </location>
</feature>
<proteinExistence type="predicted"/>
<dbReference type="InterPro" id="IPR004305">
    <property type="entry name" value="Thiaminase-2/PQQC"/>
</dbReference>
<protein>
    <recommendedName>
        <fullName evidence="1">Thiaminase-2/PQQC domain-containing protein</fullName>
    </recommendedName>
</protein>
<accession>A0AAD5P1A8</accession>
<comment type="caution">
    <text evidence="2">The sequence shown here is derived from an EMBL/GenBank/DDBJ whole genome shotgun (WGS) entry which is preliminary data.</text>
</comment>
<dbReference type="Proteomes" id="UP001064489">
    <property type="component" value="Chromosome 1"/>
</dbReference>
<organism evidence="2 3">
    <name type="scientific">Acer negundo</name>
    <name type="common">Box elder</name>
    <dbReference type="NCBI Taxonomy" id="4023"/>
    <lineage>
        <taxon>Eukaryota</taxon>
        <taxon>Viridiplantae</taxon>
        <taxon>Streptophyta</taxon>
        <taxon>Embryophyta</taxon>
        <taxon>Tracheophyta</taxon>
        <taxon>Spermatophyta</taxon>
        <taxon>Magnoliopsida</taxon>
        <taxon>eudicotyledons</taxon>
        <taxon>Gunneridae</taxon>
        <taxon>Pentapetalae</taxon>
        <taxon>rosids</taxon>
        <taxon>malvids</taxon>
        <taxon>Sapindales</taxon>
        <taxon>Sapindaceae</taxon>
        <taxon>Hippocastanoideae</taxon>
        <taxon>Acereae</taxon>
        <taxon>Acer</taxon>
    </lineage>
</organism>
<dbReference type="PANTHER" id="PTHR43198">
    <property type="entry name" value="BIFUNCTIONAL TH2 PROTEIN"/>
    <property type="match status" value="1"/>
</dbReference>
<evidence type="ECO:0000313" key="2">
    <source>
        <dbReference type="EMBL" id="KAI9196045.1"/>
    </source>
</evidence>
<dbReference type="Pfam" id="PF03070">
    <property type="entry name" value="TENA_THI-4"/>
    <property type="match status" value="1"/>
</dbReference>
<dbReference type="EMBL" id="JAJSOW010000003">
    <property type="protein sequence ID" value="KAI9196045.1"/>
    <property type="molecule type" value="Genomic_DNA"/>
</dbReference>
<dbReference type="GO" id="GO:0006772">
    <property type="term" value="P:thiamine metabolic process"/>
    <property type="evidence" value="ECO:0007669"/>
    <property type="project" value="UniProtKB-ARBA"/>
</dbReference>
<dbReference type="InterPro" id="IPR016084">
    <property type="entry name" value="Haem_Oase-like_multi-hlx"/>
</dbReference>
<dbReference type="AlphaFoldDB" id="A0AAD5P1A8"/>
<dbReference type="Gene3D" id="1.20.910.10">
    <property type="entry name" value="Heme oxygenase-like"/>
    <property type="match status" value="1"/>
</dbReference>